<dbReference type="EC" id="2.3.1.-" evidence="2"/>
<dbReference type="AlphaFoldDB" id="A0A067Z7C1"/>
<sequence>MTLPPSQPDTDLLIRPAQSLDREGIWRLLSPVLRKAETYALPRHWGRRQALAYWMDVEHRVYVAQTRDHEIVGTFYLQANQKGGGAHIANAGFVARSGFGAGRLMAEHALAEATKLGFRAMQFNFVVSTNLRAIALWKSLGFRVIGTLPGAFDHPSQGYVDALVMWKDLLPAAS</sequence>
<dbReference type="SUPFAM" id="SSF55729">
    <property type="entry name" value="Acyl-CoA N-acyltransferases (Nat)"/>
    <property type="match status" value="1"/>
</dbReference>
<dbReference type="GO" id="GO:0016747">
    <property type="term" value="F:acyltransferase activity, transferring groups other than amino-acyl groups"/>
    <property type="evidence" value="ECO:0007669"/>
    <property type="project" value="InterPro"/>
</dbReference>
<dbReference type="PROSITE" id="PS51186">
    <property type="entry name" value="GNAT"/>
    <property type="match status" value="1"/>
</dbReference>
<dbReference type="InterPro" id="IPR000182">
    <property type="entry name" value="GNAT_dom"/>
</dbReference>
<proteinExistence type="predicted"/>
<dbReference type="PANTHER" id="PTHR43138">
    <property type="entry name" value="ACETYLTRANSFERASE, GNAT FAMILY"/>
    <property type="match status" value="1"/>
</dbReference>
<dbReference type="Proteomes" id="UP000031656">
    <property type="component" value="Chromosome"/>
</dbReference>
<evidence type="ECO:0000313" key="2">
    <source>
        <dbReference type="EMBL" id="AHK72279.1"/>
    </source>
</evidence>
<evidence type="ECO:0000313" key="3">
    <source>
        <dbReference type="Proteomes" id="UP000031656"/>
    </source>
</evidence>
<keyword evidence="2" id="KW-0808">Transferase</keyword>
<feature type="domain" description="N-acetyltransferase" evidence="1">
    <location>
        <begin position="12"/>
        <end position="170"/>
    </location>
</feature>
<dbReference type="InterPro" id="IPR052742">
    <property type="entry name" value="Mito_N-acetyltransferase"/>
</dbReference>
<accession>A0A067Z7C1</accession>
<organism evidence="2 3">
    <name type="scientific">Gluconobacter oxydans DSM 3504</name>
    <dbReference type="NCBI Taxonomy" id="1288313"/>
    <lineage>
        <taxon>Bacteria</taxon>
        <taxon>Pseudomonadati</taxon>
        <taxon>Pseudomonadota</taxon>
        <taxon>Alphaproteobacteria</taxon>
        <taxon>Acetobacterales</taxon>
        <taxon>Acetobacteraceae</taxon>
        <taxon>Gluconobacter</taxon>
    </lineage>
</organism>
<dbReference type="RefSeq" id="WP_041112428.1">
    <property type="nucleotide sequence ID" value="NZ_CP004373.1"/>
</dbReference>
<dbReference type="GeneID" id="56906634"/>
<dbReference type="HOGENOM" id="CLU_013985_42_2_5"/>
<dbReference type="Gene3D" id="3.40.630.30">
    <property type="match status" value="1"/>
</dbReference>
<keyword evidence="2" id="KW-0012">Acyltransferase</keyword>
<reference evidence="2 3" key="1">
    <citation type="journal article" date="2015" name="Appl. Microbiol. Biotechnol.">
        <title>The consequence of an additional NADH dehydrogenase paralog on the growth of Gluconobacter oxydans DSM3504.</title>
        <authorList>
            <person name="Kostner D."/>
            <person name="Luchterhand B."/>
            <person name="Junker A."/>
            <person name="Volland S."/>
            <person name="Daniel R."/>
            <person name="Buchs J."/>
            <person name="Liebl W."/>
            <person name="Ehrenreich A."/>
        </authorList>
    </citation>
    <scope>NUCLEOTIDE SEQUENCE [LARGE SCALE GENOMIC DNA]</scope>
    <source>
        <strain evidence="2">DSM 3504</strain>
    </source>
</reference>
<protein>
    <submittedName>
        <fullName evidence="2">Putative acetyltransferase</fullName>
        <ecNumber evidence="2">2.3.1.-</ecNumber>
    </submittedName>
</protein>
<dbReference type="InterPro" id="IPR016181">
    <property type="entry name" value="Acyl_CoA_acyltransferase"/>
</dbReference>
<dbReference type="KEGG" id="goy:GLS_c24110"/>
<gene>
    <name evidence="2" type="ORF">GLS_c24110</name>
</gene>
<dbReference type="Pfam" id="PF00583">
    <property type="entry name" value="Acetyltransf_1"/>
    <property type="match status" value="1"/>
</dbReference>
<evidence type="ECO:0000259" key="1">
    <source>
        <dbReference type="PROSITE" id="PS51186"/>
    </source>
</evidence>
<dbReference type="EMBL" id="CP004373">
    <property type="protein sequence ID" value="AHK72279.1"/>
    <property type="molecule type" value="Genomic_DNA"/>
</dbReference>
<dbReference type="PANTHER" id="PTHR43138:SF1">
    <property type="entry name" value="N-ACETYLTRANSFERASE ACA1"/>
    <property type="match status" value="1"/>
</dbReference>
<name>A0A067Z7C1_GLUOY</name>